<dbReference type="RefSeq" id="WP_071467984.1">
    <property type="nucleotide sequence ID" value="NZ_MEHT01000001.1"/>
</dbReference>
<keyword evidence="3" id="KW-0328">Glycosyltransferase</keyword>
<dbReference type="Gene3D" id="3.90.550.10">
    <property type="entry name" value="Spore Coat Polysaccharide Biosynthesis Protein SpsA, Chain A"/>
    <property type="match status" value="1"/>
</dbReference>
<feature type="transmembrane region" description="Helical" evidence="6">
    <location>
        <begin position="248"/>
        <end position="269"/>
    </location>
</feature>
<evidence type="ECO:0000313" key="9">
    <source>
        <dbReference type="Proteomes" id="UP000249364"/>
    </source>
</evidence>
<feature type="transmembrane region" description="Helical" evidence="6">
    <location>
        <begin position="276"/>
        <end position="298"/>
    </location>
</feature>
<evidence type="ECO:0000256" key="5">
    <source>
        <dbReference type="ARBA" id="ARBA00023136"/>
    </source>
</evidence>
<sequence length="346" mass="36940">MTARACPERVLIVIPTLNEAAHIETVIRTLLQDAPADTRLVVADGGSTDGTPALVQRMDDPRIHFLENPRRIQSAALNLAVATQGQGATHLLRADAHALYPRGFLAALLDDMRRTGAAAVSVGMTTLGDSGFCEGVAAAQNSRLGTGGAAHRTGGGGRFIDHGHHALIRMDVFRAIGGYDAGQSHNEDAEFDHRLTGYGGRIWLSGRTGIGYYPRQTPKALFLQYVRFGAGRAETVLKHGLRPRLRQVLPLATVPAVALAAIALVPAVLAPAWGWFALMAPALLWAAICLCYGAVLAVGAGRAAVAWAGPAAMLMHLGWAIGFLWRYAQRFTRRRAPLRHTAGCDQ</sequence>
<gene>
    <name evidence="8" type="ORF">LY56_02402</name>
</gene>
<dbReference type="InterPro" id="IPR029044">
    <property type="entry name" value="Nucleotide-diphossugar_trans"/>
</dbReference>
<evidence type="ECO:0000259" key="7">
    <source>
        <dbReference type="Pfam" id="PF00535"/>
    </source>
</evidence>
<keyword evidence="9" id="KW-1185">Reference proteome</keyword>
<organism evidence="8 9">
    <name type="scientific">Roseinatronobacter thiooxidans</name>
    <dbReference type="NCBI Taxonomy" id="121821"/>
    <lineage>
        <taxon>Bacteria</taxon>
        <taxon>Pseudomonadati</taxon>
        <taxon>Pseudomonadota</taxon>
        <taxon>Alphaproteobacteria</taxon>
        <taxon>Rhodobacterales</taxon>
        <taxon>Paracoccaceae</taxon>
        <taxon>Roseinatronobacter</taxon>
    </lineage>
</organism>
<dbReference type="EMBL" id="QKZQ01000011">
    <property type="protein sequence ID" value="PZX41199.1"/>
    <property type="molecule type" value="Genomic_DNA"/>
</dbReference>
<dbReference type="Proteomes" id="UP000249364">
    <property type="component" value="Unassembled WGS sequence"/>
</dbReference>
<feature type="transmembrane region" description="Helical" evidence="6">
    <location>
        <begin position="304"/>
        <end position="325"/>
    </location>
</feature>
<reference evidence="8 9" key="1">
    <citation type="submission" date="2018-06" db="EMBL/GenBank/DDBJ databases">
        <title>Genomic Encyclopedia of Archaeal and Bacterial Type Strains, Phase II (KMG-II): from individual species to whole genera.</title>
        <authorList>
            <person name="Goeker M."/>
        </authorList>
    </citation>
    <scope>NUCLEOTIDE SEQUENCE [LARGE SCALE GENOMIC DNA]</scope>
    <source>
        <strain evidence="8 9">DSM 13087</strain>
    </source>
</reference>
<dbReference type="OrthoDB" id="8416156at2"/>
<feature type="domain" description="Glycosyltransferase 2-like" evidence="7">
    <location>
        <begin position="12"/>
        <end position="176"/>
    </location>
</feature>
<dbReference type="AlphaFoldDB" id="A0A2W7QJ30"/>
<keyword evidence="6" id="KW-1133">Transmembrane helix</keyword>
<keyword evidence="5 6" id="KW-0472">Membrane</keyword>
<proteinExistence type="predicted"/>
<accession>A0A2W7QJ30</accession>
<evidence type="ECO:0000256" key="2">
    <source>
        <dbReference type="ARBA" id="ARBA00022475"/>
    </source>
</evidence>
<dbReference type="GO" id="GO:0005886">
    <property type="term" value="C:plasma membrane"/>
    <property type="evidence" value="ECO:0007669"/>
    <property type="project" value="UniProtKB-SubCell"/>
</dbReference>
<dbReference type="Pfam" id="PF00535">
    <property type="entry name" value="Glycos_transf_2"/>
    <property type="match status" value="1"/>
</dbReference>
<keyword evidence="2" id="KW-1003">Cell membrane</keyword>
<comment type="caution">
    <text evidence="8">The sequence shown here is derived from an EMBL/GenBank/DDBJ whole genome shotgun (WGS) entry which is preliminary data.</text>
</comment>
<dbReference type="PANTHER" id="PTHR43646">
    <property type="entry name" value="GLYCOSYLTRANSFERASE"/>
    <property type="match status" value="1"/>
</dbReference>
<evidence type="ECO:0000256" key="4">
    <source>
        <dbReference type="ARBA" id="ARBA00022679"/>
    </source>
</evidence>
<evidence type="ECO:0000313" key="8">
    <source>
        <dbReference type="EMBL" id="PZX41199.1"/>
    </source>
</evidence>
<dbReference type="SUPFAM" id="SSF53448">
    <property type="entry name" value="Nucleotide-diphospho-sugar transferases"/>
    <property type="match status" value="1"/>
</dbReference>
<name>A0A2W7QJ30_9RHOB</name>
<evidence type="ECO:0000256" key="3">
    <source>
        <dbReference type="ARBA" id="ARBA00022676"/>
    </source>
</evidence>
<comment type="subcellular location">
    <subcellularLocation>
        <location evidence="1">Cell membrane</location>
    </subcellularLocation>
</comment>
<evidence type="ECO:0000256" key="6">
    <source>
        <dbReference type="SAM" id="Phobius"/>
    </source>
</evidence>
<dbReference type="CDD" id="cd02525">
    <property type="entry name" value="Succinoglycan_BP_ExoA"/>
    <property type="match status" value="1"/>
</dbReference>
<dbReference type="PANTHER" id="PTHR43646:SF2">
    <property type="entry name" value="GLYCOSYLTRANSFERASE 2-LIKE DOMAIN-CONTAINING PROTEIN"/>
    <property type="match status" value="1"/>
</dbReference>
<keyword evidence="4" id="KW-0808">Transferase</keyword>
<dbReference type="InterPro" id="IPR001173">
    <property type="entry name" value="Glyco_trans_2-like"/>
</dbReference>
<dbReference type="STRING" id="121821.GCA_001870675_00090"/>
<evidence type="ECO:0000256" key="1">
    <source>
        <dbReference type="ARBA" id="ARBA00004236"/>
    </source>
</evidence>
<dbReference type="GO" id="GO:0016757">
    <property type="term" value="F:glycosyltransferase activity"/>
    <property type="evidence" value="ECO:0007669"/>
    <property type="project" value="UniProtKB-KW"/>
</dbReference>
<keyword evidence="6" id="KW-0812">Transmembrane</keyword>
<protein>
    <submittedName>
        <fullName evidence="8">Succinoglycan biosynthesis protein ExoA</fullName>
    </submittedName>
</protein>